<organism evidence="4 5">
    <name type="scientific">Pseudonocardia aurantiaca</name>
    <dbReference type="NCBI Taxonomy" id="75290"/>
    <lineage>
        <taxon>Bacteria</taxon>
        <taxon>Bacillati</taxon>
        <taxon>Actinomycetota</taxon>
        <taxon>Actinomycetes</taxon>
        <taxon>Pseudonocardiales</taxon>
        <taxon>Pseudonocardiaceae</taxon>
        <taxon>Pseudonocardia</taxon>
    </lineage>
</organism>
<evidence type="ECO:0000256" key="1">
    <source>
        <dbReference type="ARBA" id="ARBA00006739"/>
    </source>
</evidence>
<evidence type="ECO:0000313" key="5">
    <source>
        <dbReference type="Proteomes" id="UP001597145"/>
    </source>
</evidence>
<dbReference type="Gene3D" id="3.90.550.10">
    <property type="entry name" value="Spore Coat Polysaccharide Biosynthesis Protein SpsA, Chain A"/>
    <property type="match status" value="1"/>
</dbReference>
<sequence>MSAVSAARPAVPEVVTQYASAHGTTIRATRRPRPRPQPSRSPFPAVSVVVPTRNEARNLEIVLPAIAAVRPAVHEIIVVDGNSTDGTIEAARRVLPSVKIITQTRKGKGNAMACGFAAATGDVIVMFDADGSADPAEIPAFVSALVAGADFAKGSRFTPGGGSDDITLLRKSGNAGLNGVANALFGTSYTDLCYGYNAFWADLLPLLELPPIDAPAPAEGMLWGDGFEIETVLNCRVAAAGLKITEVPSIERQRVFGETNLRTFADGTRVLRTLLAEHRRADRRKSDRRF</sequence>
<dbReference type="InterPro" id="IPR029044">
    <property type="entry name" value="Nucleotide-diphossugar_trans"/>
</dbReference>
<dbReference type="PANTHER" id="PTHR48090:SF7">
    <property type="entry name" value="RFBJ PROTEIN"/>
    <property type="match status" value="1"/>
</dbReference>
<evidence type="ECO:0000256" key="2">
    <source>
        <dbReference type="SAM" id="MobiDB-lite"/>
    </source>
</evidence>
<dbReference type="Pfam" id="PF00535">
    <property type="entry name" value="Glycos_transf_2"/>
    <property type="match status" value="1"/>
</dbReference>
<dbReference type="CDD" id="cd04179">
    <property type="entry name" value="DPM_DPG-synthase_like"/>
    <property type="match status" value="1"/>
</dbReference>
<accession>A0ABW4FDE4</accession>
<evidence type="ECO:0000313" key="4">
    <source>
        <dbReference type="EMBL" id="MFD1528148.1"/>
    </source>
</evidence>
<feature type="region of interest" description="Disordered" evidence="2">
    <location>
        <begin position="21"/>
        <end position="45"/>
    </location>
</feature>
<reference evidence="5" key="1">
    <citation type="journal article" date="2019" name="Int. J. Syst. Evol. Microbiol.">
        <title>The Global Catalogue of Microorganisms (GCM) 10K type strain sequencing project: providing services to taxonomists for standard genome sequencing and annotation.</title>
        <authorList>
            <consortium name="The Broad Institute Genomics Platform"/>
            <consortium name="The Broad Institute Genome Sequencing Center for Infectious Disease"/>
            <person name="Wu L."/>
            <person name="Ma J."/>
        </authorList>
    </citation>
    <scope>NUCLEOTIDE SEQUENCE [LARGE SCALE GENOMIC DNA]</scope>
    <source>
        <strain evidence="5">JCM 12165</strain>
    </source>
</reference>
<dbReference type="InterPro" id="IPR001173">
    <property type="entry name" value="Glyco_trans_2-like"/>
</dbReference>
<dbReference type="EMBL" id="JBHUCP010000001">
    <property type="protein sequence ID" value="MFD1528148.1"/>
    <property type="molecule type" value="Genomic_DNA"/>
</dbReference>
<keyword evidence="5" id="KW-1185">Reference proteome</keyword>
<dbReference type="PANTHER" id="PTHR48090">
    <property type="entry name" value="UNDECAPRENYL-PHOSPHATE 4-DEOXY-4-FORMAMIDO-L-ARABINOSE TRANSFERASE-RELATED"/>
    <property type="match status" value="1"/>
</dbReference>
<dbReference type="InterPro" id="IPR050256">
    <property type="entry name" value="Glycosyltransferase_2"/>
</dbReference>
<feature type="domain" description="Glycosyltransferase 2-like" evidence="3">
    <location>
        <begin position="47"/>
        <end position="172"/>
    </location>
</feature>
<gene>
    <name evidence="4" type="ORF">ACFSCY_01690</name>
</gene>
<dbReference type="Proteomes" id="UP001597145">
    <property type="component" value="Unassembled WGS sequence"/>
</dbReference>
<evidence type="ECO:0000259" key="3">
    <source>
        <dbReference type="Pfam" id="PF00535"/>
    </source>
</evidence>
<dbReference type="RefSeq" id="WP_343972413.1">
    <property type="nucleotide sequence ID" value="NZ_BAAAJG010000003.1"/>
</dbReference>
<protein>
    <submittedName>
        <fullName evidence="4">Glycosyltransferase family 2 protein</fullName>
    </submittedName>
</protein>
<comment type="caution">
    <text evidence="4">The sequence shown here is derived from an EMBL/GenBank/DDBJ whole genome shotgun (WGS) entry which is preliminary data.</text>
</comment>
<name>A0ABW4FDE4_9PSEU</name>
<dbReference type="SUPFAM" id="SSF53448">
    <property type="entry name" value="Nucleotide-diphospho-sugar transferases"/>
    <property type="match status" value="1"/>
</dbReference>
<comment type="similarity">
    <text evidence="1">Belongs to the glycosyltransferase 2 family.</text>
</comment>
<proteinExistence type="inferred from homology"/>